<gene>
    <name evidence="1" type="ORF">K239x_47510</name>
</gene>
<dbReference type="Pfam" id="PF10994">
    <property type="entry name" value="DUF2817"/>
    <property type="match status" value="1"/>
</dbReference>
<protein>
    <submittedName>
        <fullName evidence="1">Succinylglutamate desuccinylase / Aspartoacylase family protein</fullName>
    </submittedName>
</protein>
<dbReference type="GO" id="GO:0008270">
    <property type="term" value="F:zinc ion binding"/>
    <property type="evidence" value="ECO:0007669"/>
    <property type="project" value="InterPro"/>
</dbReference>
<dbReference type="Proteomes" id="UP000319817">
    <property type="component" value="Chromosome"/>
</dbReference>
<dbReference type="GO" id="GO:0006508">
    <property type="term" value="P:proteolysis"/>
    <property type="evidence" value="ECO:0007669"/>
    <property type="project" value="InterPro"/>
</dbReference>
<reference evidence="1 2" key="1">
    <citation type="submission" date="2019-02" db="EMBL/GenBank/DDBJ databases">
        <title>Deep-cultivation of Planctomycetes and their phenomic and genomic characterization uncovers novel biology.</title>
        <authorList>
            <person name="Wiegand S."/>
            <person name="Jogler M."/>
            <person name="Boedeker C."/>
            <person name="Pinto D."/>
            <person name="Vollmers J."/>
            <person name="Rivas-Marin E."/>
            <person name="Kohn T."/>
            <person name="Peeters S.H."/>
            <person name="Heuer A."/>
            <person name="Rast P."/>
            <person name="Oberbeckmann S."/>
            <person name="Bunk B."/>
            <person name="Jeske O."/>
            <person name="Meyerdierks A."/>
            <person name="Storesund J.E."/>
            <person name="Kallscheuer N."/>
            <person name="Luecker S."/>
            <person name="Lage O.M."/>
            <person name="Pohl T."/>
            <person name="Merkel B.J."/>
            <person name="Hornburger P."/>
            <person name="Mueller R.-W."/>
            <person name="Bruemmer F."/>
            <person name="Labrenz M."/>
            <person name="Spormann A.M."/>
            <person name="Op den Camp H."/>
            <person name="Overmann J."/>
            <person name="Amann R."/>
            <person name="Jetten M.S.M."/>
            <person name="Mascher T."/>
            <person name="Medema M.H."/>
            <person name="Devos D.P."/>
            <person name="Kaster A.-K."/>
            <person name="Ovreas L."/>
            <person name="Rohde M."/>
            <person name="Galperin M.Y."/>
            <person name="Jogler C."/>
        </authorList>
    </citation>
    <scope>NUCLEOTIDE SEQUENCE [LARGE SCALE GENOMIC DNA]</scope>
    <source>
        <strain evidence="1 2">K23_9</strain>
    </source>
</reference>
<dbReference type="InterPro" id="IPR021259">
    <property type="entry name" value="DUF2817"/>
</dbReference>
<sequence length="366" mass="40177">MKPADLLNCFSPDYFVAKDRFIQAAQNCDAILQSFPIGDDSDLSIDVATINGGSRGHTTVISSGLHGVEGFFGSAVQLAFLSQIAEQNAAASPIVLIHAINPFGFANLRRWNENNVDLNRNFCQSNDDFRGSPPAYADLNSLLNPQTPPSPFEPFLAKAALQILHRGMPAIKQAVAGGQYDFPAGMFFGGSERSASTKIIQQNYGNWIGESQNVIHMDLHTGLGKRAACKLLLEETRDAESYPWYAKTFGEQYVEASRLHPNDAADRTAYQASGSLGSWLHKANPNRNFRFALAEFGTYGLVKVLAALRAENRAHFHANASDSRYQRAKSNLVEHFCPAGPAWRSEVIEKATQIIHQATDADWSDL</sequence>
<evidence type="ECO:0000313" key="2">
    <source>
        <dbReference type="Proteomes" id="UP000319817"/>
    </source>
</evidence>
<dbReference type="AlphaFoldDB" id="A0A517P038"/>
<proteinExistence type="predicted"/>
<dbReference type="EMBL" id="CP036526">
    <property type="protein sequence ID" value="QDT12739.1"/>
    <property type="molecule type" value="Genomic_DNA"/>
</dbReference>
<organism evidence="1 2">
    <name type="scientific">Stieleria marina</name>
    <dbReference type="NCBI Taxonomy" id="1930275"/>
    <lineage>
        <taxon>Bacteria</taxon>
        <taxon>Pseudomonadati</taxon>
        <taxon>Planctomycetota</taxon>
        <taxon>Planctomycetia</taxon>
        <taxon>Pirellulales</taxon>
        <taxon>Pirellulaceae</taxon>
        <taxon>Stieleria</taxon>
    </lineage>
</organism>
<dbReference type="CDD" id="cd06233">
    <property type="entry name" value="M14-like"/>
    <property type="match status" value="1"/>
</dbReference>
<keyword evidence="2" id="KW-1185">Reference proteome</keyword>
<dbReference type="Gene3D" id="3.40.630.10">
    <property type="entry name" value="Zn peptidases"/>
    <property type="match status" value="1"/>
</dbReference>
<name>A0A517P038_9BACT</name>
<dbReference type="GO" id="GO:0004181">
    <property type="term" value="F:metallocarboxypeptidase activity"/>
    <property type="evidence" value="ECO:0007669"/>
    <property type="project" value="InterPro"/>
</dbReference>
<evidence type="ECO:0000313" key="1">
    <source>
        <dbReference type="EMBL" id="QDT12739.1"/>
    </source>
</evidence>
<dbReference type="SUPFAM" id="SSF53187">
    <property type="entry name" value="Zn-dependent exopeptidases"/>
    <property type="match status" value="1"/>
</dbReference>
<accession>A0A517P038</accession>